<organism evidence="3 4">
    <name type="scientific">Adineta steineri</name>
    <dbReference type="NCBI Taxonomy" id="433720"/>
    <lineage>
        <taxon>Eukaryota</taxon>
        <taxon>Metazoa</taxon>
        <taxon>Spiralia</taxon>
        <taxon>Gnathifera</taxon>
        <taxon>Rotifera</taxon>
        <taxon>Eurotatoria</taxon>
        <taxon>Bdelloidea</taxon>
        <taxon>Adinetida</taxon>
        <taxon>Adinetidae</taxon>
        <taxon>Adineta</taxon>
    </lineage>
</organism>
<dbReference type="OrthoDB" id="10443666at2759"/>
<feature type="domain" description="F-box" evidence="2">
    <location>
        <begin position="1"/>
        <end position="47"/>
    </location>
</feature>
<evidence type="ECO:0000313" key="4">
    <source>
        <dbReference type="Proteomes" id="UP000663891"/>
    </source>
</evidence>
<dbReference type="AlphaFoldDB" id="A0A814ALC5"/>
<dbReference type="InterPro" id="IPR032675">
    <property type="entry name" value="LRR_dom_sf"/>
</dbReference>
<reference evidence="3" key="1">
    <citation type="submission" date="2021-02" db="EMBL/GenBank/DDBJ databases">
        <authorList>
            <person name="Nowell W R."/>
        </authorList>
    </citation>
    <scope>NUCLEOTIDE SEQUENCE</scope>
</reference>
<dbReference type="SMART" id="SM00368">
    <property type="entry name" value="LRR_RI"/>
    <property type="match status" value="5"/>
</dbReference>
<dbReference type="Pfam" id="PF13516">
    <property type="entry name" value="LRR_6"/>
    <property type="match status" value="4"/>
</dbReference>
<dbReference type="Gene3D" id="3.80.10.10">
    <property type="entry name" value="Ribonuclease Inhibitor"/>
    <property type="match status" value="3"/>
</dbReference>
<dbReference type="Pfam" id="PF00646">
    <property type="entry name" value="F-box"/>
    <property type="match status" value="1"/>
</dbReference>
<evidence type="ECO:0000256" key="1">
    <source>
        <dbReference type="ARBA" id="ARBA00022737"/>
    </source>
</evidence>
<dbReference type="SUPFAM" id="SSF81383">
    <property type="entry name" value="F-box domain"/>
    <property type="match status" value="1"/>
</dbReference>
<dbReference type="InterPro" id="IPR001810">
    <property type="entry name" value="F-box_dom"/>
</dbReference>
<dbReference type="InterPro" id="IPR001611">
    <property type="entry name" value="Leu-rich_rpt"/>
</dbReference>
<name>A0A814ALC5_9BILA</name>
<dbReference type="InterPro" id="IPR052201">
    <property type="entry name" value="LRR-containing_regulator"/>
</dbReference>
<dbReference type="InterPro" id="IPR036047">
    <property type="entry name" value="F-box-like_dom_sf"/>
</dbReference>
<protein>
    <recommendedName>
        <fullName evidence="2">F-box domain-containing protein</fullName>
    </recommendedName>
</protein>
<dbReference type="PANTHER" id="PTHR24111:SF0">
    <property type="entry name" value="LEUCINE-RICH REPEAT-CONTAINING PROTEIN"/>
    <property type="match status" value="1"/>
</dbReference>
<dbReference type="PANTHER" id="PTHR24111">
    <property type="entry name" value="LEUCINE-RICH REPEAT-CONTAINING PROTEIN 34"/>
    <property type="match status" value="1"/>
</dbReference>
<dbReference type="PROSITE" id="PS50181">
    <property type="entry name" value="FBOX"/>
    <property type="match status" value="1"/>
</dbReference>
<dbReference type="Proteomes" id="UP000663891">
    <property type="component" value="Unassembled WGS sequence"/>
</dbReference>
<comment type="caution">
    <text evidence="3">The sequence shown here is derived from an EMBL/GenBank/DDBJ whole genome shotgun (WGS) entry which is preliminary data.</text>
</comment>
<accession>A0A814ALC5</accession>
<dbReference type="EMBL" id="CAJNON010000070">
    <property type="protein sequence ID" value="CAF0913565.1"/>
    <property type="molecule type" value="Genomic_DNA"/>
</dbReference>
<proteinExistence type="predicted"/>
<evidence type="ECO:0000259" key="2">
    <source>
        <dbReference type="PROSITE" id="PS50181"/>
    </source>
</evidence>
<dbReference type="CDD" id="cd09917">
    <property type="entry name" value="F-box_SF"/>
    <property type="match status" value="1"/>
</dbReference>
<keyword evidence="1" id="KW-0677">Repeat</keyword>
<evidence type="ECO:0000313" key="3">
    <source>
        <dbReference type="EMBL" id="CAF0913565.1"/>
    </source>
</evidence>
<gene>
    <name evidence="3" type="ORF">VCS650_LOCUS9979</name>
</gene>
<dbReference type="SUPFAM" id="SSF52047">
    <property type="entry name" value="RNI-like"/>
    <property type="match status" value="1"/>
</dbReference>
<sequence length="751" mass="87431">MYLEQLPDELLLFIFGYLQKCDLFYAFSQLNRRFQQILDPYSYTIDLTEKSRPSYRQFRLFLDYVLPLYRRNIRLLKISGQHQFQLLKNQINSFSNLQTLVIEEEDCEEDEFDSIKDDQHNFLHEAFEVPSLISLTVSFAWNDVLTLLTNSKLSKLVNLNLFYFCGLSDVIDEVSHLPTSITCLKVALASVTPLPKLFRLMPHLISINLLMITFDGLILNNAWELPEKLEELYLEFGQYKDEDQPEVQPKMNLSDKTKFLNLRRIYMYHIEALQIDVLWLLSLFLQRSPNVNFLHVTTTNTEKAIKQIEQIIMPLTKAQKNQITHFELSVFSDEDEQAAIKNYHYHPTFFSELSKLVYPQLISLTIGDYQMSMEDFKCLLLLTPSLVHLKLVSSRSKIDSIFDGSYWEQFIQNNLFSLSKFQFLFTCYTNNSDDISFLDSLILPFQSSFWLNVKHWVVFCDYIPRQSEIRLYTTSASNDIKTRSPKLEVSSINSKYRLLLYSNEDMDYNSREGTLTTIYLSNNQISDIGAQHLADTLQNHQTLKILILPYNEINDIGVQYLANILQDNTTLEELKLNNTLSGYCAAVEATIELRNNKTITRLNLWEKTIGDEEVQHFVNALENNRVSYHHSFCLSHTGDNGVKYLCDALRNNITLVELNLGYNQIGDIGAQYLADTLKKNETLMTLNLELNQIGDAGAQQFAFALKNNKILKDLRLDGNKISTELQNRLETEDKRFCLTIYYDPDLYSYKK</sequence>